<feature type="transmembrane region" description="Helical" evidence="1">
    <location>
        <begin position="152"/>
        <end position="171"/>
    </location>
</feature>
<keyword evidence="4" id="KW-0808">Transferase</keyword>
<dbReference type="Pfam" id="PF19040">
    <property type="entry name" value="SGNH"/>
    <property type="match status" value="1"/>
</dbReference>
<keyword evidence="5" id="KW-1185">Reference proteome</keyword>
<keyword evidence="1" id="KW-0812">Transmembrane</keyword>
<dbReference type="AlphaFoldDB" id="A0A939RZJ4"/>
<comment type="caution">
    <text evidence="4">The sequence shown here is derived from an EMBL/GenBank/DDBJ whole genome shotgun (WGS) entry which is preliminary data.</text>
</comment>
<keyword evidence="1" id="KW-1133">Transmembrane helix</keyword>
<sequence>MVATFHIWFGKVSGGVDVFLLVSAYLMTRSLALRSEGGSITRPVSYLIKKFSRLLPAAAVTIALITVGVFAFLPANHWQGSLSDALGSLFYFENMRLQDATVDYFAADRSSASPFQHFWSLSVQGQVFILFALLHLIGDAGARYLGFPVRKMLLGMFSVLAVGSFAYSVWLTDQNQAYAYFDTAARVWEFAVGSVLALVQPWLRVPWIVRSCASWLGIVAMLACGFVLPVESSFPGWAALWPVSAAALVIISAGAPTRFGADRILAHGALNKLGGYTYALYLTHWPVLVLFLWAVGLERVNWWQGLLILGVSGALSFVIARCFERPVAAWLKRDRPARKRWLPRTGWRSPVAILLSIVLVVGVVGAGTMRLTQQLRQDRAAIEALRVSEAGANAPGMTSRDTGPLPAVSLVTSDWVSAGQDCAADDPFLTELCYEIPAVEGEAERVVYAIGSSHSTQFNAALLEAVNRHPGWGFRTQVSPGCYYMSREGVGPECVDLWDRAAAYIATQQPDLVVLFGTQTYHEFEMTQPDLVDWIDDARHSYPGTRFVAMRDNPRIPTSLFECATRFGYDSDDCAFRYETSTDPAYIAALEEVGVIWVDLNGFICPDRECRPSQGGVVTYLDESHLTGTYVRTLAQKFSNAIVPAVDWWPRRVYEEGAFTDRARGNDVLEDLNR</sequence>
<dbReference type="InterPro" id="IPR050879">
    <property type="entry name" value="Acyltransferase_3"/>
</dbReference>
<dbReference type="GO" id="GO:0016020">
    <property type="term" value="C:membrane"/>
    <property type="evidence" value="ECO:0007669"/>
    <property type="project" value="TreeGrafter"/>
</dbReference>
<dbReference type="GO" id="GO:0016747">
    <property type="term" value="F:acyltransferase activity, transferring groups other than amino-acyl groups"/>
    <property type="evidence" value="ECO:0007669"/>
    <property type="project" value="InterPro"/>
</dbReference>
<evidence type="ECO:0000313" key="4">
    <source>
        <dbReference type="EMBL" id="MBO1805554.1"/>
    </source>
</evidence>
<feature type="transmembrane region" description="Helical" evidence="1">
    <location>
        <begin position="54"/>
        <end position="73"/>
    </location>
</feature>
<evidence type="ECO:0000259" key="2">
    <source>
        <dbReference type="Pfam" id="PF01757"/>
    </source>
</evidence>
<feature type="transmembrane region" description="Helical" evidence="1">
    <location>
        <begin position="236"/>
        <end position="255"/>
    </location>
</feature>
<feature type="transmembrane region" description="Helical" evidence="1">
    <location>
        <begin position="118"/>
        <end position="140"/>
    </location>
</feature>
<feature type="transmembrane region" description="Helical" evidence="1">
    <location>
        <begin position="276"/>
        <end position="296"/>
    </location>
</feature>
<feature type="transmembrane region" description="Helical" evidence="1">
    <location>
        <begin position="12"/>
        <end position="33"/>
    </location>
</feature>
<protein>
    <submittedName>
        <fullName evidence="4">Acyltransferase</fullName>
    </submittedName>
</protein>
<feature type="domain" description="SGNH" evidence="3">
    <location>
        <begin position="445"/>
        <end position="638"/>
    </location>
</feature>
<evidence type="ECO:0000256" key="1">
    <source>
        <dbReference type="SAM" id="Phobius"/>
    </source>
</evidence>
<evidence type="ECO:0000259" key="3">
    <source>
        <dbReference type="Pfam" id="PF19040"/>
    </source>
</evidence>
<keyword evidence="1" id="KW-0472">Membrane</keyword>
<feature type="transmembrane region" description="Helical" evidence="1">
    <location>
        <begin position="302"/>
        <end position="324"/>
    </location>
</feature>
<feature type="transmembrane region" description="Helical" evidence="1">
    <location>
        <begin position="345"/>
        <end position="369"/>
    </location>
</feature>
<dbReference type="EMBL" id="JAGDYL010000015">
    <property type="protein sequence ID" value="MBO1805554.1"/>
    <property type="molecule type" value="Genomic_DNA"/>
</dbReference>
<dbReference type="InterPro" id="IPR043968">
    <property type="entry name" value="SGNH"/>
</dbReference>
<dbReference type="Pfam" id="PF01757">
    <property type="entry name" value="Acyl_transf_3"/>
    <property type="match status" value="1"/>
</dbReference>
<organism evidence="4 5">
    <name type="scientific">Leucobacter ruminantium</name>
    <dbReference type="NCBI Taxonomy" id="1289170"/>
    <lineage>
        <taxon>Bacteria</taxon>
        <taxon>Bacillati</taxon>
        <taxon>Actinomycetota</taxon>
        <taxon>Actinomycetes</taxon>
        <taxon>Micrococcales</taxon>
        <taxon>Microbacteriaceae</taxon>
        <taxon>Leucobacter</taxon>
    </lineage>
</organism>
<dbReference type="GO" id="GO:0009103">
    <property type="term" value="P:lipopolysaccharide biosynthetic process"/>
    <property type="evidence" value="ECO:0007669"/>
    <property type="project" value="TreeGrafter"/>
</dbReference>
<dbReference type="PANTHER" id="PTHR23028">
    <property type="entry name" value="ACETYLTRANSFERASE"/>
    <property type="match status" value="1"/>
</dbReference>
<reference evidence="4" key="1">
    <citation type="submission" date="2021-03" db="EMBL/GenBank/DDBJ databases">
        <title>Leucobacter chromiisoli sp. nov., isolated from chromium-containing soil of chemical plant.</title>
        <authorList>
            <person name="Xu Z."/>
        </authorList>
    </citation>
    <scope>NUCLEOTIDE SEQUENCE</scope>
    <source>
        <strain evidence="4">A2</strain>
    </source>
</reference>
<dbReference type="Proteomes" id="UP000664398">
    <property type="component" value="Unassembled WGS sequence"/>
</dbReference>
<accession>A0A939RZJ4</accession>
<gene>
    <name evidence="4" type="ORF">J4H91_09515</name>
</gene>
<feature type="domain" description="Acyltransferase 3" evidence="2">
    <location>
        <begin position="15"/>
        <end position="320"/>
    </location>
</feature>
<dbReference type="PANTHER" id="PTHR23028:SF53">
    <property type="entry name" value="ACYL_TRANSF_3 DOMAIN-CONTAINING PROTEIN"/>
    <property type="match status" value="1"/>
</dbReference>
<name>A0A939RZJ4_9MICO</name>
<proteinExistence type="predicted"/>
<feature type="transmembrane region" description="Helical" evidence="1">
    <location>
        <begin position="211"/>
        <end position="230"/>
    </location>
</feature>
<keyword evidence="4" id="KW-0012">Acyltransferase</keyword>
<feature type="transmembrane region" description="Helical" evidence="1">
    <location>
        <begin position="177"/>
        <end position="199"/>
    </location>
</feature>
<dbReference type="InterPro" id="IPR002656">
    <property type="entry name" value="Acyl_transf_3_dom"/>
</dbReference>
<evidence type="ECO:0000313" key="5">
    <source>
        <dbReference type="Proteomes" id="UP000664398"/>
    </source>
</evidence>